<protein>
    <recommendedName>
        <fullName evidence="1">ATPase BadF/BadG/BcrA/BcrD type domain-containing protein</fullName>
    </recommendedName>
</protein>
<dbReference type="SUPFAM" id="SSF53067">
    <property type="entry name" value="Actin-like ATPase domain"/>
    <property type="match status" value="1"/>
</dbReference>
<dbReference type="PANTHER" id="PTHR43190:SF3">
    <property type="entry name" value="N-ACETYL-D-GLUCOSAMINE KINASE"/>
    <property type="match status" value="1"/>
</dbReference>
<feature type="non-terminal residue" evidence="2">
    <location>
        <position position="1"/>
    </location>
</feature>
<feature type="domain" description="ATPase BadF/BadG/BcrA/BcrD type" evidence="1">
    <location>
        <begin position="2"/>
        <end position="165"/>
    </location>
</feature>
<evidence type="ECO:0000259" key="1">
    <source>
        <dbReference type="Pfam" id="PF01869"/>
    </source>
</evidence>
<accession>X1PMX3</accession>
<dbReference type="PANTHER" id="PTHR43190">
    <property type="entry name" value="N-ACETYL-D-GLUCOSAMINE KINASE"/>
    <property type="match status" value="1"/>
</dbReference>
<dbReference type="InterPro" id="IPR002731">
    <property type="entry name" value="ATPase_BadF"/>
</dbReference>
<gene>
    <name evidence="2" type="ORF">S06H3_29067</name>
</gene>
<comment type="caution">
    <text evidence="2">The sequence shown here is derived from an EMBL/GenBank/DDBJ whole genome shotgun (WGS) entry which is preliminary data.</text>
</comment>
<proteinExistence type="predicted"/>
<evidence type="ECO:0000313" key="2">
    <source>
        <dbReference type="EMBL" id="GAI32224.1"/>
    </source>
</evidence>
<name>X1PMX3_9ZZZZ</name>
<dbReference type="InterPro" id="IPR052519">
    <property type="entry name" value="Euk-type_GlcNAc_Kinase"/>
</dbReference>
<sequence>RRVNGWGYLAGDEGSGYDIGRKGMVATFRAYDGRGEETILVDKLMKHFRVSSLDKIMERIYLKPIERHEVAALASLVIEAAKKGDKVAINLLRKSGRELGSATNAVIKGLRMEDEKFEIAPTGGVFKFAGKFVLDPFKWTVKKVAPIAKIISPRFPPVVGAVLLALKESGVQIDEKLLSELKASERHRVHLSY</sequence>
<dbReference type="EMBL" id="BARV01017011">
    <property type="protein sequence ID" value="GAI32224.1"/>
    <property type="molecule type" value="Genomic_DNA"/>
</dbReference>
<dbReference type="InterPro" id="IPR043129">
    <property type="entry name" value="ATPase_NBD"/>
</dbReference>
<dbReference type="AlphaFoldDB" id="X1PMX3"/>
<reference evidence="2" key="1">
    <citation type="journal article" date="2014" name="Front. Microbiol.">
        <title>High frequency of phylogenetically diverse reductive dehalogenase-homologous genes in deep subseafloor sedimentary metagenomes.</title>
        <authorList>
            <person name="Kawai M."/>
            <person name="Futagami T."/>
            <person name="Toyoda A."/>
            <person name="Takaki Y."/>
            <person name="Nishi S."/>
            <person name="Hori S."/>
            <person name="Arai W."/>
            <person name="Tsubouchi T."/>
            <person name="Morono Y."/>
            <person name="Uchiyama I."/>
            <person name="Ito T."/>
            <person name="Fujiyama A."/>
            <person name="Inagaki F."/>
            <person name="Takami H."/>
        </authorList>
    </citation>
    <scope>NUCLEOTIDE SEQUENCE</scope>
    <source>
        <strain evidence="2">Expedition CK06-06</strain>
    </source>
</reference>
<dbReference type="Gene3D" id="3.30.420.40">
    <property type="match status" value="1"/>
</dbReference>
<organism evidence="2">
    <name type="scientific">marine sediment metagenome</name>
    <dbReference type="NCBI Taxonomy" id="412755"/>
    <lineage>
        <taxon>unclassified sequences</taxon>
        <taxon>metagenomes</taxon>
        <taxon>ecological metagenomes</taxon>
    </lineage>
</organism>
<dbReference type="Pfam" id="PF01869">
    <property type="entry name" value="BcrAD_BadFG"/>
    <property type="match status" value="1"/>
</dbReference>